<sequence length="109" mass="11962">MDRVDEIVETVRRVKVFSVQAFDPVIAIETGERIAAAMQSVPSGQRPPGWKVAMKYDAMIAATAIVRGARALYTADQGFEKYLQGTGVEICQVSELPLPPEDPQTKLQL</sequence>
<evidence type="ECO:0000313" key="2">
    <source>
        <dbReference type="EMBL" id="MBB3978960.1"/>
    </source>
</evidence>
<proteinExistence type="predicted"/>
<reference evidence="2 3" key="1">
    <citation type="submission" date="2020-08" db="EMBL/GenBank/DDBJ databases">
        <title>Genomic Encyclopedia of Type Strains, Phase IV (KMG-IV): sequencing the most valuable type-strain genomes for metagenomic binning, comparative biology and taxonomic classification.</title>
        <authorList>
            <person name="Goeker M."/>
        </authorList>
    </citation>
    <scope>NUCLEOTIDE SEQUENCE [LARGE SCALE GENOMIC DNA]</scope>
    <source>
        <strain evidence="2 3">DSM 100211</strain>
    </source>
</reference>
<evidence type="ECO:0000313" key="3">
    <source>
        <dbReference type="Proteomes" id="UP000574761"/>
    </source>
</evidence>
<dbReference type="Proteomes" id="UP000574761">
    <property type="component" value="Unassembled WGS sequence"/>
</dbReference>
<dbReference type="InterPro" id="IPR029060">
    <property type="entry name" value="PIN-like_dom_sf"/>
</dbReference>
<evidence type="ECO:0000259" key="1">
    <source>
        <dbReference type="Pfam" id="PF01850"/>
    </source>
</evidence>
<dbReference type="EMBL" id="JACIEE010000009">
    <property type="protein sequence ID" value="MBB3978960.1"/>
    <property type="molecule type" value="Genomic_DNA"/>
</dbReference>
<keyword evidence="3" id="KW-1185">Reference proteome</keyword>
<name>A0A7W6DE23_9HYPH</name>
<organism evidence="2 3">
    <name type="scientific">Mycoplana azooxidifex</name>
    <dbReference type="NCBI Taxonomy" id="1636188"/>
    <lineage>
        <taxon>Bacteria</taxon>
        <taxon>Pseudomonadati</taxon>
        <taxon>Pseudomonadota</taxon>
        <taxon>Alphaproteobacteria</taxon>
        <taxon>Hyphomicrobiales</taxon>
        <taxon>Rhizobiaceae</taxon>
        <taxon>Mycoplana</taxon>
    </lineage>
</organism>
<dbReference type="InterPro" id="IPR002716">
    <property type="entry name" value="PIN_dom"/>
</dbReference>
<gene>
    <name evidence="2" type="ORF">GGQ64_004196</name>
</gene>
<comment type="caution">
    <text evidence="2">The sequence shown here is derived from an EMBL/GenBank/DDBJ whole genome shotgun (WGS) entry which is preliminary data.</text>
</comment>
<dbReference type="CDD" id="cd09854">
    <property type="entry name" value="PIN_VapC-like"/>
    <property type="match status" value="1"/>
</dbReference>
<dbReference type="AlphaFoldDB" id="A0A7W6DE23"/>
<protein>
    <submittedName>
        <fullName evidence="2">Putative nucleic acid-binding protein</fullName>
    </submittedName>
</protein>
<dbReference type="SUPFAM" id="SSF88723">
    <property type="entry name" value="PIN domain-like"/>
    <property type="match status" value="1"/>
</dbReference>
<dbReference type="Pfam" id="PF01850">
    <property type="entry name" value="PIN"/>
    <property type="match status" value="1"/>
</dbReference>
<feature type="domain" description="PIN" evidence="1">
    <location>
        <begin position="24"/>
        <end position="82"/>
    </location>
</feature>
<accession>A0A7W6DE23</accession>
<dbReference type="Gene3D" id="3.40.50.1010">
    <property type="entry name" value="5'-nuclease"/>
    <property type="match status" value="1"/>
</dbReference>